<organism evidence="1 2">
    <name type="scientific">Veillonella atypica KON</name>
    <dbReference type="NCBI Taxonomy" id="1128111"/>
    <lineage>
        <taxon>Bacteria</taxon>
        <taxon>Bacillati</taxon>
        <taxon>Bacillota</taxon>
        <taxon>Negativicutes</taxon>
        <taxon>Veillonellales</taxon>
        <taxon>Veillonellaceae</taxon>
        <taxon>Veillonella</taxon>
    </lineage>
</organism>
<sequence>MILFIPFIKVAILYYIKKIGDSIIMQKNILKPFILLIFSICTFFSMISSSSAFNAVEEAKTISSNPELIYTIYLGMPRSAVEQNFNAVKGWKKDNRNSTYELTRQYSGWAQVKAGASLEQRVVVVFGKTNHVISVSPIFTTDNVDLANNIYSSMYQNLSSQYGNPQKTFSRGNMANSAKWIINNHVYEIAEIIKPNSIYVYLMVRGLQNSDLM</sequence>
<accession>A0ABP2SUC9</accession>
<proteinExistence type="predicted"/>
<dbReference type="EMBL" id="AMEX01000005">
    <property type="protein sequence ID" value="EKY21041.1"/>
    <property type="molecule type" value="Genomic_DNA"/>
</dbReference>
<dbReference type="Proteomes" id="UP000010412">
    <property type="component" value="Unassembled WGS sequence"/>
</dbReference>
<evidence type="ECO:0000313" key="2">
    <source>
        <dbReference type="Proteomes" id="UP000010412"/>
    </source>
</evidence>
<evidence type="ECO:0000313" key="1">
    <source>
        <dbReference type="EMBL" id="EKY21041.1"/>
    </source>
</evidence>
<reference evidence="1 2" key="1">
    <citation type="submission" date="2012-05" db="EMBL/GenBank/DDBJ databases">
        <authorList>
            <person name="Weinstock G."/>
            <person name="Sodergren E."/>
            <person name="Lobos E.A."/>
            <person name="Fulton L."/>
            <person name="Fulton R."/>
            <person name="Courtney L."/>
            <person name="Fronick C."/>
            <person name="O'Laughlin M."/>
            <person name="Godfrey J."/>
            <person name="Wilson R.M."/>
            <person name="Miner T."/>
            <person name="Farmer C."/>
            <person name="Delehaunty K."/>
            <person name="Cordes M."/>
            <person name="Minx P."/>
            <person name="Tomlinson C."/>
            <person name="Chen J."/>
            <person name="Wollam A."/>
            <person name="Pepin K.H."/>
            <person name="Bhonagiri V."/>
            <person name="Zhang X."/>
            <person name="Suruliraj S."/>
            <person name="Warren W."/>
            <person name="Mitreva M."/>
            <person name="Mardis E.R."/>
            <person name="Wilson R.K."/>
        </authorList>
    </citation>
    <scope>NUCLEOTIDE SEQUENCE [LARGE SCALE GENOMIC DNA]</scope>
    <source>
        <strain evidence="1 2">KON</strain>
    </source>
</reference>
<name>A0ABP2SUC9_9FIRM</name>
<comment type="caution">
    <text evidence="1">The sequence shown here is derived from an EMBL/GenBank/DDBJ whole genome shotgun (WGS) entry which is preliminary data.</text>
</comment>
<protein>
    <submittedName>
        <fullName evidence="1">Uncharacterized protein</fullName>
    </submittedName>
</protein>
<keyword evidence="2" id="KW-1185">Reference proteome</keyword>
<gene>
    <name evidence="1" type="ORF">HMPREF0870_00270</name>
</gene>